<dbReference type="Proteomes" id="UP001597112">
    <property type="component" value="Unassembled WGS sequence"/>
</dbReference>
<name>A0ABW3K4A9_9BACT</name>
<keyword evidence="3" id="KW-1185">Reference proteome</keyword>
<reference evidence="3" key="1">
    <citation type="journal article" date="2019" name="Int. J. Syst. Evol. Microbiol.">
        <title>The Global Catalogue of Microorganisms (GCM) 10K type strain sequencing project: providing services to taxonomists for standard genome sequencing and annotation.</title>
        <authorList>
            <consortium name="The Broad Institute Genomics Platform"/>
            <consortium name="The Broad Institute Genome Sequencing Center for Infectious Disease"/>
            <person name="Wu L."/>
            <person name="Ma J."/>
        </authorList>
    </citation>
    <scope>NUCLEOTIDE SEQUENCE [LARGE SCALE GENOMIC DNA]</scope>
    <source>
        <strain evidence="3">CCUG 58938</strain>
    </source>
</reference>
<accession>A0ABW3K4A9</accession>
<dbReference type="NCBIfam" id="TIGR04183">
    <property type="entry name" value="Por_Secre_tail"/>
    <property type="match status" value="1"/>
</dbReference>
<dbReference type="EMBL" id="JBHTKA010000007">
    <property type="protein sequence ID" value="MFD1000880.1"/>
    <property type="molecule type" value="Genomic_DNA"/>
</dbReference>
<evidence type="ECO:0000259" key="1">
    <source>
        <dbReference type="Pfam" id="PF18962"/>
    </source>
</evidence>
<protein>
    <submittedName>
        <fullName evidence="2">T9SS type A sorting domain-containing protein</fullName>
    </submittedName>
</protein>
<evidence type="ECO:0000313" key="3">
    <source>
        <dbReference type="Proteomes" id="UP001597112"/>
    </source>
</evidence>
<proteinExistence type="predicted"/>
<dbReference type="InterPro" id="IPR026444">
    <property type="entry name" value="Secre_tail"/>
</dbReference>
<feature type="domain" description="Secretion system C-terminal sorting" evidence="1">
    <location>
        <begin position="577"/>
        <end position="645"/>
    </location>
</feature>
<evidence type="ECO:0000313" key="2">
    <source>
        <dbReference type="EMBL" id="MFD1000880.1"/>
    </source>
</evidence>
<gene>
    <name evidence="2" type="ORF">ACFQ21_16260</name>
</gene>
<comment type="caution">
    <text evidence="2">The sequence shown here is derived from an EMBL/GenBank/DDBJ whole genome shotgun (WGS) entry which is preliminary data.</text>
</comment>
<dbReference type="RefSeq" id="WP_377580335.1">
    <property type="nucleotide sequence ID" value="NZ_JBHTKA010000007.1"/>
</dbReference>
<sequence>MRSSKFYILLLFASLLVTTEGLGQLMLDATQRKIRNHTKARIGSPAARTQATTPLSLPFWDDFSFTPVDDPNDTTANDPLDSIWVNSQSVWINRGIGVNAPSINVATFDGLNEEGLPYSADILANGYRDSLVSQPIDLSEAKVAVAERNTVYLSFAYQWQGNGEPPDPNDFLQLEMRDSDSSWAIVMTIVPKTTLSRTEFYDTIIQIPNTGDRFFFHKNFQFRFQNFGRKSGPFDTWNIDYIYLNKNRTLSSLSFPDRSVASQATQLFGRYTAVPLEHFRKQSAFDSVEFDVKNLKKAVVEIAIGYEAYMTFRNYTGGAANDHTILFGTGGVGPNGGLMAPSERARVRIENKPDTSDPQQFSPTADSIDIDLQVKVISGDNLDSGRPGFLPVDFRINDTLTTTYRLKDYYAYDDGAAEFSARLNTTTDKLAYAFDMLTDDVDTLAGFDVYFPDFGLTSNPLVNFAVYEDNNGMPGDPLYTISSYTLKVQNAVNKFQRVNILETVRVQNRFYIGYTSPSVRIGLDYNNNTADRIFVDVGGGWYQNTDVNGSLMIRPLFGKGVDNPVGIPEEVVTIQAYPNPNNGEFYIDSKTELVQVINLAGQSIPFIVQEYSSEQQKVNLQQTSPGLYILKVRKGNSVIAHKIVVR</sequence>
<dbReference type="Gene3D" id="2.60.120.260">
    <property type="entry name" value="Galactose-binding domain-like"/>
    <property type="match status" value="1"/>
</dbReference>
<organism evidence="2 3">
    <name type="scientific">Ohtaekwangia kribbensis</name>
    <dbReference type="NCBI Taxonomy" id="688913"/>
    <lineage>
        <taxon>Bacteria</taxon>
        <taxon>Pseudomonadati</taxon>
        <taxon>Bacteroidota</taxon>
        <taxon>Cytophagia</taxon>
        <taxon>Cytophagales</taxon>
        <taxon>Fulvivirgaceae</taxon>
        <taxon>Ohtaekwangia</taxon>
    </lineage>
</organism>
<dbReference type="Pfam" id="PF18962">
    <property type="entry name" value="Por_Secre_tail"/>
    <property type="match status" value="1"/>
</dbReference>